<protein>
    <submittedName>
        <fullName evidence="1">Uncharacterized protein</fullName>
    </submittedName>
</protein>
<dbReference type="EMBL" id="GGEC01054686">
    <property type="protein sequence ID" value="MBX35170.1"/>
    <property type="molecule type" value="Transcribed_RNA"/>
</dbReference>
<evidence type="ECO:0000313" key="1">
    <source>
        <dbReference type="EMBL" id="MBX35170.1"/>
    </source>
</evidence>
<organism evidence="1">
    <name type="scientific">Rhizophora mucronata</name>
    <name type="common">Asiatic mangrove</name>
    <dbReference type="NCBI Taxonomy" id="61149"/>
    <lineage>
        <taxon>Eukaryota</taxon>
        <taxon>Viridiplantae</taxon>
        <taxon>Streptophyta</taxon>
        <taxon>Embryophyta</taxon>
        <taxon>Tracheophyta</taxon>
        <taxon>Spermatophyta</taxon>
        <taxon>Magnoliopsida</taxon>
        <taxon>eudicotyledons</taxon>
        <taxon>Gunneridae</taxon>
        <taxon>Pentapetalae</taxon>
        <taxon>rosids</taxon>
        <taxon>fabids</taxon>
        <taxon>Malpighiales</taxon>
        <taxon>Rhizophoraceae</taxon>
        <taxon>Rhizophora</taxon>
    </lineage>
</organism>
<dbReference type="AlphaFoldDB" id="A0A2P2MY65"/>
<proteinExistence type="predicted"/>
<accession>A0A2P2MY65</accession>
<reference evidence="1" key="1">
    <citation type="submission" date="2018-02" db="EMBL/GenBank/DDBJ databases">
        <title>Rhizophora mucronata_Transcriptome.</title>
        <authorList>
            <person name="Meera S.P."/>
            <person name="Sreeshan A."/>
            <person name="Augustine A."/>
        </authorList>
    </citation>
    <scope>NUCLEOTIDE SEQUENCE</scope>
    <source>
        <tissue evidence="1">Leaf</tissue>
    </source>
</reference>
<name>A0A2P2MY65_RHIMU</name>
<sequence length="39" mass="4614">MPIKHTKKMETWVTLKLCFNAETVLILLIRRIRIVTSLC</sequence>